<accession>A0A6N4SL20</accession>
<gene>
    <name evidence="6" type="ORF">TCE0_039f12758</name>
</gene>
<feature type="binding site" evidence="4">
    <location>
        <position position="180"/>
    </location>
    <ligand>
        <name>Mn(2+)</name>
        <dbReference type="ChEBI" id="CHEBI:29035"/>
        <label>2</label>
    </ligand>
</feature>
<feature type="domain" description="Peptidase M20 dimerisation" evidence="5">
    <location>
        <begin position="199"/>
        <end position="296"/>
    </location>
</feature>
<evidence type="ECO:0000256" key="1">
    <source>
        <dbReference type="ARBA" id="ARBA00006153"/>
    </source>
</evidence>
<dbReference type="Gene3D" id="3.40.630.10">
    <property type="entry name" value="Zn peptidases"/>
    <property type="match status" value="1"/>
</dbReference>
<dbReference type="GO" id="GO:0046872">
    <property type="term" value="F:metal ion binding"/>
    <property type="evidence" value="ECO:0007669"/>
    <property type="project" value="UniProtKB-KW"/>
</dbReference>
<dbReference type="PANTHER" id="PTHR11014">
    <property type="entry name" value="PEPTIDASE M20 FAMILY MEMBER"/>
    <property type="match status" value="1"/>
</dbReference>
<dbReference type="AlphaFoldDB" id="A0A6N4SL20"/>
<dbReference type="InterPro" id="IPR017439">
    <property type="entry name" value="Amidohydrolase"/>
</dbReference>
<keyword evidence="4" id="KW-0464">Manganese</keyword>
<dbReference type="NCBIfam" id="TIGR01891">
    <property type="entry name" value="amidohydrolases"/>
    <property type="match status" value="1"/>
</dbReference>
<comment type="similarity">
    <text evidence="1">Belongs to the peptidase M20 family.</text>
</comment>
<dbReference type="Pfam" id="PF07687">
    <property type="entry name" value="M20_dimer"/>
    <property type="match status" value="1"/>
</dbReference>
<evidence type="ECO:0000256" key="4">
    <source>
        <dbReference type="PIRSR" id="PIRSR005962-1"/>
    </source>
</evidence>
<dbReference type="Proteomes" id="UP000053095">
    <property type="component" value="Unassembled WGS sequence"/>
</dbReference>
<comment type="caution">
    <text evidence="6">The sequence shown here is derived from an EMBL/GenBank/DDBJ whole genome shotgun (WGS) entry which is preliminary data.</text>
</comment>
<organism evidence="6 7">
    <name type="scientific">Talaromyces pinophilus</name>
    <name type="common">Penicillium pinophilum</name>
    <dbReference type="NCBI Taxonomy" id="128442"/>
    <lineage>
        <taxon>Eukaryota</taxon>
        <taxon>Fungi</taxon>
        <taxon>Dikarya</taxon>
        <taxon>Ascomycota</taxon>
        <taxon>Pezizomycotina</taxon>
        <taxon>Eurotiomycetes</taxon>
        <taxon>Eurotiomycetidae</taxon>
        <taxon>Eurotiales</taxon>
        <taxon>Trichocomaceae</taxon>
        <taxon>Talaromyces</taxon>
        <taxon>Talaromyces sect. Talaromyces</taxon>
    </lineage>
</organism>
<evidence type="ECO:0000256" key="2">
    <source>
        <dbReference type="ARBA" id="ARBA00006247"/>
    </source>
</evidence>
<evidence type="ECO:0000259" key="5">
    <source>
        <dbReference type="Pfam" id="PF07687"/>
    </source>
</evidence>
<comment type="similarity">
    <text evidence="2">Belongs to the peptidase M20A family.</text>
</comment>
<keyword evidence="4" id="KW-0479">Metal-binding</keyword>
<dbReference type="GO" id="GO:0016787">
    <property type="term" value="F:hydrolase activity"/>
    <property type="evidence" value="ECO:0007669"/>
    <property type="project" value="UniProtKB-KW"/>
</dbReference>
<dbReference type="InterPro" id="IPR002933">
    <property type="entry name" value="Peptidase_M20"/>
</dbReference>
<dbReference type="Pfam" id="PF01546">
    <property type="entry name" value="Peptidase_M20"/>
    <property type="match status" value="1"/>
</dbReference>
<dbReference type="EMBL" id="DF933835">
    <property type="protein sequence ID" value="GAM40418.1"/>
    <property type="molecule type" value="Genomic_DNA"/>
</dbReference>
<comment type="cofactor">
    <cofactor evidence="4">
        <name>Mn(2+)</name>
        <dbReference type="ChEBI" id="CHEBI:29035"/>
    </cofactor>
    <text evidence="4">The Mn(2+) ion enhances activity.</text>
</comment>
<dbReference type="FunFam" id="3.30.70.360:FF:000001">
    <property type="entry name" value="N-acetyldiaminopimelate deacetylase"/>
    <property type="match status" value="1"/>
</dbReference>
<keyword evidence="3" id="KW-0378">Hydrolase</keyword>
<feature type="binding site" evidence="4">
    <location>
        <position position="117"/>
    </location>
    <ligand>
        <name>Mn(2+)</name>
        <dbReference type="ChEBI" id="CHEBI:29035"/>
        <label>2</label>
    </ligand>
</feature>
<evidence type="ECO:0000256" key="3">
    <source>
        <dbReference type="ARBA" id="ARBA00022801"/>
    </source>
</evidence>
<dbReference type="SUPFAM" id="SSF55031">
    <property type="entry name" value="Bacterial exopeptidase dimerisation domain"/>
    <property type="match status" value="1"/>
</dbReference>
<dbReference type="PANTHER" id="PTHR11014:SF63">
    <property type="entry name" value="METALLOPEPTIDASE, PUTATIVE (AFU_ORTHOLOGUE AFUA_6G09600)-RELATED"/>
    <property type="match status" value="1"/>
</dbReference>
<protein>
    <recommendedName>
        <fullName evidence="5">Peptidase M20 dimerisation domain-containing protein</fullName>
    </recommendedName>
</protein>
<keyword evidence="7" id="KW-1185">Reference proteome</keyword>
<feature type="binding site" evidence="4">
    <location>
        <position position="115"/>
    </location>
    <ligand>
        <name>Mn(2+)</name>
        <dbReference type="ChEBI" id="CHEBI:29035"/>
        <label>2</label>
    </ligand>
</feature>
<reference evidence="7" key="1">
    <citation type="journal article" date="2015" name="Genome Announc.">
        <title>Draft genome sequence of Talaromyces cellulolyticus strain Y-94, a source of lignocellulosic biomass-degrading enzymes.</title>
        <authorList>
            <person name="Fujii T."/>
            <person name="Koike H."/>
            <person name="Sawayama S."/>
            <person name="Yano S."/>
            <person name="Inoue H."/>
        </authorList>
    </citation>
    <scope>NUCLEOTIDE SEQUENCE [LARGE SCALE GENOMIC DNA]</scope>
    <source>
        <strain evidence="7">Y-94</strain>
    </source>
</reference>
<dbReference type="Gene3D" id="3.30.70.360">
    <property type="match status" value="1"/>
</dbReference>
<feature type="binding site" evidence="4">
    <location>
        <position position="392"/>
    </location>
    <ligand>
        <name>Mn(2+)</name>
        <dbReference type="ChEBI" id="CHEBI:29035"/>
        <label>2</label>
    </ligand>
</feature>
<sequence>MSPFRSIIDQHPLSYAPYEDFYRKLHANPELSWREFETAKAVAQKLREMSSDLDIKEGIAGTGIIAVFRNGPGKAVMLRADMDALPLKEQTRLPYASYKEMKDVHGDTQPVMHACGHDMHVTALLAAAGILLSGREHWSGTIVFLFQPAEESTSGARGMVTDGLYEKYGCPIPDVVLGQHVSFQRTGRVFTRPGLLMAGVVQMMIKIFGKGGHGSMPHMAVDPVVMAAHIVVRLQTIVSREVQPGEVGVVTVGAIHAGTANNVIPAHAELRLSVRFTTAEQRNVLVDGIQRVVHAECLAARSPQDPIFHISESTNPMINDIPTTEAVSNSFKAHFGAGHMPLTRVVPAAEDFSELATAIGKPYCFWFLGGHDGEDYDRREKEGTLNSLPSLHSPFFAPAVQPTLTTGAEALVTAALTFLSAEKS</sequence>
<dbReference type="PIRSF" id="PIRSF005962">
    <property type="entry name" value="Pept_M20D_amidohydro"/>
    <property type="match status" value="1"/>
</dbReference>
<evidence type="ECO:0000313" key="7">
    <source>
        <dbReference type="Proteomes" id="UP000053095"/>
    </source>
</evidence>
<name>A0A6N4SL20_TALPI</name>
<dbReference type="SUPFAM" id="SSF53187">
    <property type="entry name" value="Zn-dependent exopeptidases"/>
    <property type="match status" value="1"/>
</dbReference>
<proteinExistence type="inferred from homology"/>
<dbReference type="InterPro" id="IPR011650">
    <property type="entry name" value="Peptidase_M20_dimer"/>
</dbReference>
<feature type="binding site" evidence="4">
    <location>
        <position position="151"/>
    </location>
    <ligand>
        <name>Mn(2+)</name>
        <dbReference type="ChEBI" id="CHEBI:29035"/>
        <label>2</label>
    </ligand>
</feature>
<dbReference type="InterPro" id="IPR036264">
    <property type="entry name" value="Bact_exopeptidase_dim_dom"/>
</dbReference>
<evidence type="ECO:0000313" key="6">
    <source>
        <dbReference type="EMBL" id="GAM40418.1"/>
    </source>
</evidence>